<evidence type="ECO:0000259" key="4">
    <source>
        <dbReference type="Pfam" id="PF00171"/>
    </source>
</evidence>
<protein>
    <submittedName>
        <fullName evidence="5">Aldehyde dehydrogenase family protein</fullName>
    </submittedName>
</protein>
<gene>
    <name evidence="5" type="ORF">HFP15_22020</name>
</gene>
<dbReference type="PROSITE" id="PS00070">
    <property type="entry name" value="ALDEHYDE_DEHYDR_CYS"/>
    <property type="match status" value="1"/>
</dbReference>
<dbReference type="Proteomes" id="UP000715441">
    <property type="component" value="Unassembled WGS sequence"/>
</dbReference>
<organism evidence="5 6">
    <name type="scientific">Amycolatopsis acididurans</name>
    <dbReference type="NCBI Taxonomy" id="2724524"/>
    <lineage>
        <taxon>Bacteria</taxon>
        <taxon>Bacillati</taxon>
        <taxon>Actinomycetota</taxon>
        <taxon>Actinomycetes</taxon>
        <taxon>Pseudonocardiales</taxon>
        <taxon>Pseudonocardiaceae</taxon>
        <taxon>Amycolatopsis</taxon>
    </lineage>
</organism>
<comment type="caution">
    <text evidence="5">The sequence shown here is derived from an EMBL/GenBank/DDBJ whole genome shotgun (WGS) entry which is preliminary data.</text>
</comment>
<dbReference type="InterPro" id="IPR015590">
    <property type="entry name" value="Aldehyde_DH_dom"/>
</dbReference>
<keyword evidence="6" id="KW-1185">Reference proteome</keyword>
<dbReference type="InterPro" id="IPR016160">
    <property type="entry name" value="Ald_DH_CS_CYS"/>
</dbReference>
<evidence type="ECO:0000313" key="5">
    <source>
        <dbReference type="EMBL" id="NKQ55565.1"/>
    </source>
</evidence>
<dbReference type="InterPro" id="IPR016161">
    <property type="entry name" value="Ald_DH/histidinol_DH"/>
</dbReference>
<dbReference type="InterPro" id="IPR016162">
    <property type="entry name" value="Ald_DH_N"/>
</dbReference>
<dbReference type="InterPro" id="IPR029510">
    <property type="entry name" value="Ald_DH_CS_GLU"/>
</dbReference>
<feature type="domain" description="Aldehyde dehydrogenase" evidence="4">
    <location>
        <begin position="25"/>
        <end position="481"/>
    </location>
</feature>
<keyword evidence="1 3" id="KW-0560">Oxidoreductase</keyword>
<dbReference type="Pfam" id="PF00171">
    <property type="entry name" value="Aldedh"/>
    <property type="match status" value="1"/>
</dbReference>
<evidence type="ECO:0000256" key="2">
    <source>
        <dbReference type="PROSITE-ProRule" id="PRU10007"/>
    </source>
</evidence>
<sequence length="494" mass="51955">MADADAQHTVGYVSARGTVDPGHGTKLPVHNPATGELTATAHEVSPQELDDVVEQAHSVFTSTWRGVDPSERGRLVAAWADAIDSNRDALADLEVSDVGHLRRETMGDIQTCVRVLRYYAGMADKLEGRSFAQVPERLAYGADEPYGVVAGINPYNGNAVFIAFKAGPAIVAGNCIVLKAPEVAPLLHFRLAELALESGIPPGVVNVVTGRGDVVGPLLTTHPGIGMVAFTGGPGAGREVIAQSARNIVPVALELGGKSPAILLPDADLDTAIPSVLHSNFVKSGQSCVAGSRILVHESMYQQVCAALAATAGRIRVGLPTDPASHMGTLISRAQREHVDGLVKRAVAAGARCLSGGAPLDRAELAGGSFYQPTVLADVADDNPAAVTEAFGPMASVLSYRDVDEALARANATQYGLSAQIWGNDASVIQYLARNLVAGSIWINTYRAFHPTVPFGGMKESGFGRENGFAAIQLYTRHKSVVWDLSTDRVLPYS</sequence>
<evidence type="ECO:0000313" key="6">
    <source>
        <dbReference type="Proteomes" id="UP000715441"/>
    </source>
</evidence>
<accession>A0ABX1JAJ1</accession>
<dbReference type="PANTHER" id="PTHR11699">
    <property type="entry name" value="ALDEHYDE DEHYDROGENASE-RELATED"/>
    <property type="match status" value="1"/>
</dbReference>
<dbReference type="Gene3D" id="3.40.309.10">
    <property type="entry name" value="Aldehyde Dehydrogenase, Chain A, domain 2"/>
    <property type="match status" value="1"/>
</dbReference>
<reference evidence="5 6" key="1">
    <citation type="submission" date="2020-04" db="EMBL/GenBank/DDBJ databases">
        <title>Novel species.</title>
        <authorList>
            <person name="Teo W.F.A."/>
            <person name="Lipun K."/>
            <person name="Srisuk N."/>
            <person name="Duangmal K."/>
        </authorList>
    </citation>
    <scope>NUCLEOTIDE SEQUENCE [LARGE SCALE GENOMIC DNA]</scope>
    <source>
        <strain evidence="5 6">K13G38</strain>
    </source>
</reference>
<name>A0ABX1JAJ1_9PSEU</name>
<comment type="similarity">
    <text evidence="3">Belongs to the aldehyde dehydrogenase family.</text>
</comment>
<evidence type="ECO:0000256" key="1">
    <source>
        <dbReference type="ARBA" id="ARBA00023002"/>
    </source>
</evidence>
<dbReference type="EMBL" id="JAAXLS010000015">
    <property type="protein sequence ID" value="NKQ55565.1"/>
    <property type="molecule type" value="Genomic_DNA"/>
</dbReference>
<dbReference type="Gene3D" id="3.40.605.10">
    <property type="entry name" value="Aldehyde Dehydrogenase, Chain A, domain 1"/>
    <property type="match status" value="1"/>
</dbReference>
<evidence type="ECO:0000256" key="3">
    <source>
        <dbReference type="RuleBase" id="RU003345"/>
    </source>
</evidence>
<dbReference type="PROSITE" id="PS00687">
    <property type="entry name" value="ALDEHYDE_DEHYDR_GLU"/>
    <property type="match status" value="1"/>
</dbReference>
<feature type="active site" evidence="2">
    <location>
        <position position="254"/>
    </location>
</feature>
<proteinExistence type="inferred from homology"/>
<dbReference type="InterPro" id="IPR016163">
    <property type="entry name" value="Ald_DH_C"/>
</dbReference>
<dbReference type="SUPFAM" id="SSF53720">
    <property type="entry name" value="ALDH-like"/>
    <property type="match status" value="1"/>
</dbReference>